<proteinExistence type="predicted"/>
<protein>
    <submittedName>
        <fullName evidence="1">Uncharacterized protein</fullName>
    </submittedName>
</protein>
<keyword evidence="2" id="KW-1185">Reference proteome</keyword>
<evidence type="ECO:0000313" key="2">
    <source>
        <dbReference type="Proteomes" id="UP000724584"/>
    </source>
</evidence>
<name>A0ACB7NZI0_9PEZI</name>
<organism evidence="1 2">
    <name type="scientific">Chaetomium tenue</name>
    <dbReference type="NCBI Taxonomy" id="1854479"/>
    <lineage>
        <taxon>Eukaryota</taxon>
        <taxon>Fungi</taxon>
        <taxon>Dikarya</taxon>
        <taxon>Ascomycota</taxon>
        <taxon>Pezizomycotina</taxon>
        <taxon>Sordariomycetes</taxon>
        <taxon>Sordariomycetidae</taxon>
        <taxon>Sordariales</taxon>
        <taxon>Chaetomiaceae</taxon>
        <taxon>Chaetomium</taxon>
    </lineage>
</organism>
<dbReference type="EMBL" id="JAGIZQ010000006">
    <property type="protein sequence ID" value="KAH6623760.1"/>
    <property type="molecule type" value="Genomic_DNA"/>
</dbReference>
<comment type="caution">
    <text evidence="1">The sequence shown here is derived from an EMBL/GenBank/DDBJ whole genome shotgun (WGS) entry which is preliminary data.</text>
</comment>
<dbReference type="Proteomes" id="UP000724584">
    <property type="component" value="Unassembled WGS sequence"/>
</dbReference>
<sequence>MEVYIVPSVCRWPYQPSWELDGFDFNLRLADTSGSEIRALYRPHRSADVSSFGHPWEPNYSHIVATNVASVFQAMLDCKDAYATPDFWLQAHAVCEVPGIDLEQFLQNAELFSRAREAYLHTVGGCPNNSASLADEWATFVASAFAALAFPPPPVAPVPPSAFFYSWDENAHHSLAQQPTTAANLMPWAPAGWGYQPVWWYSNLNHPFVEQQGAHPAAFRLFPLRPNGPGLNHLAAKRRQDEMQTPTPECRNPKRRKANPNPGPPQSPAAPILPSIEDGHENTPLAAPAANPGTSPALPPRAEHHHQPPTQRAAGPPATDPSPLRDNPDTEVTRTTDPDSRMAWIDQQGQHSDTEPTSTRHLPPVQARLAELIVRIDRLERGRERERAAHERVVAELLQRVRELEDRPCKHVHDDDVCAYTTPESWEDREGAEEDEHTGYPATSESEAEPEAESGPESGPKPELELEPEGASSSASDDGQDQGHHKLTQQQQNPHPHHIYDASYNPHPHHIYFESSSGGDDEEQATTDDNEWEVDSDVSGQDRYCKG</sequence>
<reference evidence="1 2" key="1">
    <citation type="journal article" date="2021" name="Nat. Commun.">
        <title>Genetic determinants of endophytism in the Arabidopsis root mycobiome.</title>
        <authorList>
            <person name="Mesny F."/>
            <person name="Miyauchi S."/>
            <person name="Thiergart T."/>
            <person name="Pickel B."/>
            <person name="Atanasova L."/>
            <person name="Karlsson M."/>
            <person name="Huettel B."/>
            <person name="Barry K.W."/>
            <person name="Haridas S."/>
            <person name="Chen C."/>
            <person name="Bauer D."/>
            <person name="Andreopoulos W."/>
            <person name="Pangilinan J."/>
            <person name="LaButti K."/>
            <person name="Riley R."/>
            <person name="Lipzen A."/>
            <person name="Clum A."/>
            <person name="Drula E."/>
            <person name="Henrissat B."/>
            <person name="Kohler A."/>
            <person name="Grigoriev I.V."/>
            <person name="Martin F.M."/>
            <person name="Hacquard S."/>
        </authorList>
    </citation>
    <scope>NUCLEOTIDE SEQUENCE [LARGE SCALE GENOMIC DNA]</scope>
    <source>
        <strain evidence="1 2">MPI-SDFR-AT-0079</strain>
    </source>
</reference>
<accession>A0ACB7NZI0</accession>
<evidence type="ECO:0000313" key="1">
    <source>
        <dbReference type="EMBL" id="KAH6623760.1"/>
    </source>
</evidence>
<gene>
    <name evidence="1" type="ORF">F5144DRAFT_658948</name>
</gene>